<name>A0A2S7IKJ4_9BACT</name>
<dbReference type="RefSeq" id="WP_094808618.1">
    <property type="nucleotide sequence ID" value="NZ_PTRA01000002.1"/>
</dbReference>
<dbReference type="AlphaFoldDB" id="A0A2S7IKJ4"/>
<reference evidence="2" key="1">
    <citation type="submission" date="2018-02" db="EMBL/GenBank/DDBJ databases">
        <title>Genome sequencing of Solimonas sp. HR-BB.</title>
        <authorList>
            <person name="Lee Y."/>
            <person name="Jeon C.O."/>
        </authorList>
    </citation>
    <scope>NUCLEOTIDE SEQUENCE [LARGE SCALE GENOMIC DNA]</scope>
    <source>
        <strain evidence="2">HR-U</strain>
    </source>
</reference>
<evidence type="ECO:0000313" key="2">
    <source>
        <dbReference type="Proteomes" id="UP000239590"/>
    </source>
</evidence>
<accession>A0A2S7IKJ4</accession>
<comment type="caution">
    <text evidence="1">The sequence shown here is derived from an EMBL/GenBank/DDBJ whole genome shotgun (WGS) entry which is preliminary data.</text>
</comment>
<protein>
    <submittedName>
        <fullName evidence="1">Uncharacterized protein</fullName>
    </submittedName>
</protein>
<dbReference type="EMBL" id="PTRA01000002">
    <property type="protein sequence ID" value="PQA57016.1"/>
    <property type="molecule type" value="Genomic_DNA"/>
</dbReference>
<sequence length="84" mass="9603">MRVGVQFTGTVAANASAQWYTFNWPASWHVIWHVVPTSPRTGAPQVEWETRVERANATYVTYWVLIKNLTNVPVNIEARYAVLN</sequence>
<dbReference type="OrthoDB" id="3696282at2"/>
<dbReference type="Proteomes" id="UP000239590">
    <property type="component" value="Unassembled WGS sequence"/>
</dbReference>
<keyword evidence="2" id="KW-1185">Reference proteome</keyword>
<proteinExistence type="predicted"/>
<gene>
    <name evidence="1" type="ORF">C5O19_16945</name>
</gene>
<organism evidence="1 2">
    <name type="scientific">Siphonobacter curvatus</name>
    <dbReference type="NCBI Taxonomy" id="2094562"/>
    <lineage>
        <taxon>Bacteria</taxon>
        <taxon>Pseudomonadati</taxon>
        <taxon>Bacteroidota</taxon>
        <taxon>Cytophagia</taxon>
        <taxon>Cytophagales</taxon>
        <taxon>Cytophagaceae</taxon>
        <taxon>Siphonobacter</taxon>
    </lineage>
</organism>
<evidence type="ECO:0000313" key="1">
    <source>
        <dbReference type="EMBL" id="PQA57016.1"/>
    </source>
</evidence>